<dbReference type="SUPFAM" id="SSF56645">
    <property type="entry name" value="Acyl-CoA dehydrogenase NM domain-like"/>
    <property type="match status" value="1"/>
</dbReference>
<evidence type="ECO:0000313" key="11">
    <source>
        <dbReference type="Proteomes" id="UP000249688"/>
    </source>
</evidence>
<feature type="domain" description="Acyl-CoA oxidase/dehydrogenase middle" evidence="8">
    <location>
        <begin position="121"/>
        <end position="210"/>
    </location>
</feature>
<evidence type="ECO:0000259" key="7">
    <source>
        <dbReference type="Pfam" id="PF00441"/>
    </source>
</evidence>
<evidence type="ECO:0000256" key="3">
    <source>
        <dbReference type="ARBA" id="ARBA00022630"/>
    </source>
</evidence>
<dbReference type="GO" id="GO:0050660">
    <property type="term" value="F:flavin adenine dinucleotide binding"/>
    <property type="evidence" value="ECO:0007669"/>
    <property type="project" value="InterPro"/>
</dbReference>
<dbReference type="RefSeq" id="WP_111398751.1">
    <property type="nucleotide sequence ID" value="NZ_QKYU01000014.1"/>
</dbReference>
<protein>
    <submittedName>
        <fullName evidence="10">Alkylation response protein AidB-like acyl-CoA dehydrogenase</fullName>
    </submittedName>
</protein>
<dbReference type="InterPro" id="IPR046373">
    <property type="entry name" value="Acyl-CoA_Oxase/DH_mid-dom_sf"/>
</dbReference>
<dbReference type="InterPro" id="IPR006091">
    <property type="entry name" value="Acyl-CoA_Oxase/DH_mid-dom"/>
</dbReference>
<organism evidence="10 11">
    <name type="scientific">Humitalea rosea</name>
    <dbReference type="NCBI Taxonomy" id="990373"/>
    <lineage>
        <taxon>Bacteria</taxon>
        <taxon>Pseudomonadati</taxon>
        <taxon>Pseudomonadota</taxon>
        <taxon>Alphaproteobacteria</taxon>
        <taxon>Acetobacterales</taxon>
        <taxon>Roseomonadaceae</taxon>
        <taxon>Humitalea</taxon>
    </lineage>
</organism>
<dbReference type="InterPro" id="IPR009100">
    <property type="entry name" value="AcylCoA_DH/oxidase_NM_dom_sf"/>
</dbReference>
<name>A0A2W7IGJ3_9PROT</name>
<dbReference type="Gene3D" id="1.20.140.10">
    <property type="entry name" value="Butyryl-CoA Dehydrogenase, subunit A, domain 3"/>
    <property type="match status" value="1"/>
</dbReference>
<comment type="caution">
    <text evidence="10">The sequence shown here is derived from an EMBL/GenBank/DDBJ whole genome shotgun (WGS) entry which is preliminary data.</text>
</comment>
<dbReference type="Gene3D" id="1.10.540.10">
    <property type="entry name" value="Acyl-CoA dehydrogenase/oxidase, N-terminal domain"/>
    <property type="match status" value="1"/>
</dbReference>
<dbReference type="FunFam" id="1.20.140.10:FF:000001">
    <property type="entry name" value="Acyl-CoA dehydrogenase"/>
    <property type="match status" value="1"/>
</dbReference>
<evidence type="ECO:0000313" key="10">
    <source>
        <dbReference type="EMBL" id="PZW44772.1"/>
    </source>
</evidence>
<feature type="domain" description="Acyl-CoA dehydrogenase/oxidase N-terminal" evidence="9">
    <location>
        <begin position="6"/>
        <end position="116"/>
    </location>
</feature>
<dbReference type="AlphaFoldDB" id="A0A2W7IGJ3"/>
<evidence type="ECO:0000256" key="5">
    <source>
        <dbReference type="ARBA" id="ARBA00023002"/>
    </source>
</evidence>
<keyword evidence="11" id="KW-1185">Reference proteome</keyword>
<dbReference type="Pfam" id="PF02770">
    <property type="entry name" value="Acyl-CoA_dh_M"/>
    <property type="match status" value="1"/>
</dbReference>
<dbReference type="InterPro" id="IPR013786">
    <property type="entry name" value="AcylCoA_DH/ox_N"/>
</dbReference>
<comment type="similarity">
    <text evidence="2 6">Belongs to the acyl-CoA dehydrogenase family.</text>
</comment>
<comment type="cofactor">
    <cofactor evidence="1 6">
        <name>FAD</name>
        <dbReference type="ChEBI" id="CHEBI:57692"/>
    </cofactor>
</comment>
<evidence type="ECO:0000259" key="9">
    <source>
        <dbReference type="Pfam" id="PF02771"/>
    </source>
</evidence>
<dbReference type="PANTHER" id="PTHR43884">
    <property type="entry name" value="ACYL-COA DEHYDROGENASE"/>
    <property type="match status" value="1"/>
</dbReference>
<sequence length="378" mass="40531">MTVFDTPATRELQAAVAEVVQRVIAPISAATPPGTRLTAEQMRTCLRALQPLGYLGSTIPRDFGGAGLSYVEYGMLLEQVAKGPVLFGEVVPPRTINYLGTAEQKRRWLPKLFSGDWIATAAITEPQAGSDMRAFTTTAVLDGDHYVVNGRKRWLKLGSVADLMTLMVVDPASGGLSRLVVERDISPWVSRDIDTVGLRQLSLAEVTFDGTRVPRDSILGEAGAGGEQFHRGIEASRGFIGIQAVGIASHALDRALAYARERVAFGRPIGKFQAIQIVLADAATRLQAARLLCFNALAILDSGKRAPRDVSMAKVFAVDTALAVCQAAMESMGAWGTAEEAEVERCWRDAAMLSAIDGTAGIQRLIIGRETLGMSAFL</sequence>
<dbReference type="InterPro" id="IPR006089">
    <property type="entry name" value="Acyl-CoA_DH_CS"/>
</dbReference>
<dbReference type="Proteomes" id="UP000249688">
    <property type="component" value="Unassembled WGS sequence"/>
</dbReference>
<dbReference type="Pfam" id="PF02771">
    <property type="entry name" value="Acyl-CoA_dh_N"/>
    <property type="match status" value="1"/>
</dbReference>
<dbReference type="EMBL" id="QKYU01000014">
    <property type="protein sequence ID" value="PZW44772.1"/>
    <property type="molecule type" value="Genomic_DNA"/>
</dbReference>
<dbReference type="PANTHER" id="PTHR43884:SF12">
    <property type="entry name" value="ISOVALERYL-COA DEHYDROGENASE, MITOCHONDRIAL-RELATED"/>
    <property type="match status" value="1"/>
</dbReference>
<evidence type="ECO:0000256" key="1">
    <source>
        <dbReference type="ARBA" id="ARBA00001974"/>
    </source>
</evidence>
<dbReference type="GO" id="GO:0003995">
    <property type="term" value="F:acyl-CoA dehydrogenase activity"/>
    <property type="evidence" value="ECO:0007669"/>
    <property type="project" value="InterPro"/>
</dbReference>
<dbReference type="Gene3D" id="2.40.110.10">
    <property type="entry name" value="Butyryl-CoA Dehydrogenase, subunit A, domain 2"/>
    <property type="match status" value="1"/>
</dbReference>
<dbReference type="OrthoDB" id="5510711at2"/>
<dbReference type="SUPFAM" id="SSF47203">
    <property type="entry name" value="Acyl-CoA dehydrogenase C-terminal domain-like"/>
    <property type="match status" value="1"/>
</dbReference>
<accession>A0A2W7IGJ3</accession>
<evidence type="ECO:0000256" key="4">
    <source>
        <dbReference type="ARBA" id="ARBA00022827"/>
    </source>
</evidence>
<keyword evidence="4 6" id="KW-0274">FAD</keyword>
<dbReference type="InterPro" id="IPR036250">
    <property type="entry name" value="AcylCo_DH-like_C"/>
</dbReference>
<proteinExistence type="inferred from homology"/>
<keyword evidence="5 6" id="KW-0560">Oxidoreductase</keyword>
<evidence type="ECO:0000256" key="2">
    <source>
        <dbReference type="ARBA" id="ARBA00009347"/>
    </source>
</evidence>
<dbReference type="PROSITE" id="PS00072">
    <property type="entry name" value="ACYL_COA_DH_1"/>
    <property type="match status" value="1"/>
</dbReference>
<dbReference type="Pfam" id="PF00441">
    <property type="entry name" value="Acyl-CoA_dh_1"/>
    <property type="match status" value="1"/>
</dbReference>
<dbReference type="InterPro" id="IPR037069">
    <property type="entry name" value="AcylCoA_DH/ox_N_sf"/>
</dbReference>
<feature type="domain" description="Acyl-CoA dehydrogenase/oxidase C-terminal" evidence="7">
    <location>
        <begin position="225"/>
        <end position="370"/>
    </location>
</feature>
<evidence type="ECO:0000256" key="6">
    <source>
        <dbReference type="RuleBase" id="RU362125"/>
    </source>
</evidence>
<keyword evidence="3 6" id="KW-0285">Flavoprotein</keyword>
<reference evidence="10 11" key="1">
    <citation type="submission" date="2018-06" db="EMBL/GenBank/DDBJ databases">
        <title>Genomic Encyclopedia of Archaeal and Bacterial Type Strains, Phase II (KMG-II): from individual species to whole genera.</title>
        <authorList>
            <person name="Goeker M."/>
        </authorList>
    </citation>
    <scope>NUCLEOTIDE SEQUENCE [LARGE SCALE GENOMIC DNA]</scope>
    <source>
        <strain evidence="10 11">DSM 24525</strain>
    </source>
</reference>
<gene>
    <name evidence="10" type="ORF">C8P66_11461</name>
</gene>
<evidence type="ECO:0000259" key="8">
    <source>
        <dbReference type="Pfam" id="PF02770"/>
    </source>
</evidence>
<dbReference type="InterPro" id="IPR009075">
    <property type="entry name" value="AcylCo_DH/oxidase_C"/>
</dbReference>